<dbReference type="InterPro" id="IPR058163">
    <property type="entry name" value="LysR-type_TF_proteobact-type"/>
</dbReference>
<dbReference type="EMBL" id="JACIIX010000001">
    <property type="protein sequence ID" value="MBB6208858.1"/>
    <property type="molecule type" value="Genomic_DNA"/>
</dbReference>
<comment type="similarity">
    <text evidence="1">Belongs to the LysR transcriptional regulatory family.</text>
</comment>
<name>A0A7W9ZCS6_NOVIT</name>
<dbReference type="GO" id="GO:0003700">
    <property type="term" value="F:DNA-binding transcription factor activity"/>
    <property type="evidence" value="ECO:0007669"/>
    <property type="project" value="InterPro"/>
</dbReference>
<gene>
    <name evidence="6" type="ORF">FHS48_000239</name>
</gene>
<keyword evidence="7" id="KW-1185">Reference proteome</keyword>
<dbReference type="PROSITE" id="PS50931">
    <property type="entry name" value="HTH_LYSR"/>
    <property type="match status" value="1"/>
</dbReference>
<dbReference type="InterPro" id="IPR036388">
    <property type="entry name" value="WH-like_DNA-bd_sf"/>
</dbReference>
<dbReference type="SUPFAM" id="SSF46785">
    <property type="entry name" value="Winged helix' DNA-binding domain"/>
    <property type="match status" value="1"/>
</dbReference>
<dbReference type="Gene3D" id="3.40.190.290">
    <property type="match status" value="1"/>
</dbReference>
<evidence type="ECO:0000313" key="7">
    <source>
        <dbReference type="Proteomes" id="UP000544872"/>
    </source>
</evidence>
<dbReference type="SUPFAM" id="SSF53850">
    <property type="entry name" value="Periplasmic binding protein-like II"/>
    <property type="match status" value="1"/>
</dbReference>
<proteinExistence type="inferred from homology"/>
<keyword evidence="2" id="KW-0805">Transcription regulation</keyword>
<dbReference type="InterPro" id="IPR000847">
    <property type="entry name" value="LysR_HTH_N"/>
</dbReference>
<dbReference type="InterPro" id="IPR036390">
    <property type="entry name" value="WH_DNA-bd_sf"/>
</dbReference>
<dbReference type="PANTHER" id="PTHR30537">
    <property type="entry name" value="HTH-TYPE TRANSCRIPTIONAL REGULATOR"/>
    <property type="match status" value="1"/>
</dbReference>
<keyword evidence="3 6" id="KW-0238">DNA-binding</keyword>
<comment type="caution">
    <text evidence="6">The sequence shown here is derived from an EMBL/GenBank/DDBJ whole genome shotgun (WGS) entry which is preliminary data.</text>
</comment>
<feature type="domain" description="HTH lysR-type" evidence="5">
    <location>
        <begin position="1"/>
        <end position="59"/>
    </location>
</feature>
<dbReference type="Pfam" id="PF03466">
    <property type="entry name" value="LysR_substrate"/>
    <property type="match status" value="1"/>
</dbReference>
<evidence type="ECO:0000313" key="6">
    <source>
        <dbReference type="EMBL" id="MBB6208858.1"/>
    </source>
</evidence>
<sequence length="301" mass="31960">MDRLDLLRVFIAVADAASFAEAGRRLSLSPSRVTRAVAALEASLGVTLLHRTTRSVRLTGDGSLYLDRCRAILADLDEADAQVRGRLTTPRGQLVVTAPVMFGRLHILPVVETLLRTYPDLDIRLLLLDRVVRMVEEGVDIAIRIAPLPDSALRAVRLGAVQRLLVASPAYLAAAGTPDSPQDLAAHRLIASEGASGPARDWRFGGDTGHTLHITPRLSVNSLDAAITAAVHGLGIVRVLSYQVAAELADGRLVPVLPGTSPPPVPVSLVFQGGGRVSPAVRAFIETARQQFAAHPLPVPA</sequence>
<dbReference type="RefSeq" id="WP_184260376.1">
    <property type="nucleotide sequence ID" value="NZ_JACIIX010000001.1"/>
</dbReference>
<dbReference type="FunFam" id="1.10.10.10:FF:000001">
    <property type="entry name" value="LysR family transcriptional regulator"/>
    <property type="match status" value="1"/>
</dbReference>
<dbReference type="GO" id="GO:0006351">
    <property type="term" value="P:DNA-templated transcription"/>
    <property type="evidence" value="ECO:0007669"/>
    <property type="project" value="TreeGrafter"/>
</dbReference>
<dbReference type="AlphaFoldDB" id="A0A7W9ZCS6"/>
<dbReference type="Pfam" id="PF00126">
    <property type="entry name" value="HTH_1"/>
    <property type="match status" value="1"/>
</dbReference>
<evidence type="ECO:0000256" key="1">
    <source>
        <dbReference type="ARBA" id="ARBA00009437"/>
    </source>
</evidence>
<organism evidence="6 7">
    <name type="scientific">Novispirillum itersonii</name>
    <name type="common">Aquaspirillum itersonii</name>
    <dbReference type="NCBI Taxonomy" id="189"/>
    <lineage>
        <taxon>Bacteria</taxon>
        <taxon>Pseudomonadati</taxon>
        <taxon>Pseudomonadota</taxon>
        <taxon>Alphaproteobacteria</taxon>
        <taxon>Rhodospirillales</taxon>
        <taxon>Novispirillaceae</taxon>
        <taxon>Novispirillum</taxon>
    </lineage>
</organism>
<evidence type="ECO:0000256" key="4">
    <source>
        <dbReference type="ARBA" id="ARBA00023163"/>
    </source>
</evidence>
<evidence type="ECO:0000256" key="2">
    <source>
        <dbReference type="ARBA" id="ARBA00023015"/>
    </source>
</evidence>
<reference evidence="6 7" key="1">
    <citation type="submission" date="2020-08" db="EMBL/GenBank/DDBJ databases">
        <title>Genomic Encyclopedia of Type Strains, Phase IV (KMG-IV): sequencing the most valuable type-strain genomes for metagenomic binning, comparative biology and taxonomic classification.</title>
        <authorList>
            <person name="Goeker M."/>
        </authorList>
    </citation>
    <scope>NUCLEOTIDE SEQUENCE [LARGE SCALE GENOMIC DNA]</scope>
    <source>
        <strain evidence="6 7">DSM 11590</strain>
    </source>
</reference>
<dbReference type="Gene3D" id="1.10.10.10">
    <property type="entry name" value="Winged helix-like DNA-binding domain superfamily/Winged helix DNA-binding domain"/>
    <property type="match status" value="1"/>
</dbReference>
<evidence type="ECO:0000256" key="3">
    <source>
        <dbReference type="ARBA" id="ARBA00023125"/>
    </source>
</evidence>
<dbReference type="GO" id="GO:0043565">
    <property type="term" value="F:sequence-specific DNA binding"/>
    <property type="evidence" value="ECO:0007669"/>
    <property type="project" value="TreeGrafter"/>
</dbReference>
<keyword evidence="4" id="KW-0804">Transcription</keyword>
<accession>A0A7W9ZCS6</accession>
<dbReference type="PANTHER" id="PTHR30537:SF5">
    <property type="entry name" value="HTH-TYPE TRANSCRIPTIONAL ACTIVATOR TTDR-RELATED"/>
    <property type="match status" value="1"/>
</dbReference>
<protein>
    <submittedName>
        <fullName evidence="6">DNA-binding transcriptional LysR family regulator</fullName>
    </submittedName>
</protein>
<dbReference type="InterPro" id="IPR005119">
    <property type="entry name" value="LysR_subst-bd"/>
</dbReference>
<dbReference type="Proteomes" id="UP000544872">
    <property type="component" value="Unassembled WGS sequence"/>
</dbReference>
<evidence type="ECO:0000259" key="5">
    <source>
        <dbReference type="PROSITE" id="PS50931"/>
    </source>
</evidence>